<comment type="caution">
    <text evidence="1">The sequence shown here is derived from an EMBL/GenBank/DDBJ whole genome shotgun (WGS) entry which is preliminary data.</text>
</comment>
<protein>
    <submittedName>
        <fullName evidence="1">Uncharacterized protein</fullName>
    </submittedName>
</protein>
<dbReference type="Proteomes" id="UP000499080">
    <property type="component" value="Unassembled WGS sequence"/>
</dbReference>
<organism evidence="1 2">
    <name type="scientific">Araneus ventricosus</name>
    <name type="common">Orbweaver spider</name>
    <name type="synonym">Epeira ventricosa</name>
    <dbReference type="NCBI Taxonomy" id="182803"/>
    <lineage>
        <taxon>Eukaryota</taxon>
        <taxon>Metazoa</taxon>
        <taxon>Ecdysozoa</taxon>
        <taxon>Arthropoda</taxon>
        <taxon>Chelicerata</taxon>
        <taxon>Arachnida</taxon>
        <taxon>Araneae</taxon>
        <taxon>Araneomorphae</taxon>
        <taxon>Entelegynae</taxon>
        <taxon>Araneoidea</taxon>
        <taxon>Araneidae</taxon>
        <taxon>Araneus</taxon>
    </lineage>
</organism>
<evidence type="ECO:0000313" key="2">
    <source>
        <dbReference type="Proteomes" id="UP000499080"/>
    </source>
</evidence>
<keyword evidence="2" id="KW-1185">Reference proteome</keyword>
<gene>
    <name evidence="1" type="ORF">AVEN_25911_1</name>
</gene>
<accession>A0A4Y2V1M2</accession>
<name>A0A4Y2V1M2_ARAVE</name>
<dbReference type="AlphaFoldDB" id="A0A4Y2V1M2"/>
<dbReference type="EMBL" id="BGPR01041507">
    <property type="protein sequence ID" value="GBO17790.1"/>
    <property type="molecule type" value="Genomic_DNA"/>
</dbReference>
<dbReference type="OrthoDB" id="9802488at2759"/>
<evidence type="ECO:0000313" key="1">
    <source>
        <dbReference type="EMBL" id="GBO17790.1"/>
    </source>
</evidence>
<proteinExistence type="predicted"/>
<reference evidence="1 2" key="1">
    <citation type="journal article" date="2019" name="Sci. Rep.">
        <title>Orb-weaving spider Araneus ventricosus genome elucidates the spidroin gene catalogue.</title>
        <authorList>
            <person name="Kono N."/>
            <person name="Nakamura H."/>
            <person name="Ohtoshi R."/>
            <person name="Moran D.A.P."/>
            <person name="Shinohara A."/>
            <person name="Yoshida Y."/>
            <person name="Fujiwara M."/>
            <person name="Mori M."/>
            <person name="Tomita M."/>
            <person name="Arakawa K."/>
        </authorList>
    </citation>
    <scope>NUCLEOTIDE SEQUENCE [LARGE SCALE GENOMIC DNA]</scope>
</reference>
<sequence length="238" mass="26630">MWDLTPDKLAAIILDGENTQVTPNLKAAEKHFKELFETPNDLCGPLTYAGNSKCKARHQRMSPPWCLWTRWPTPRESQKRRGARGNSPLQFMVNFQEDVRFSVILCSVIARRLSSSMPIHEIQLGFVPCDGIAENSLLFARVYSRVAGSPWEPTTLTSRSSDFFMVRVPPVSKWDRSSLGLSTLQGVLCRATRVVRSCSKLPWTHLFSGCSGVVTKLCFAGHPSDRGPKPIHGTQSTR</sequence>